<dbReference type="GO" id="GO:0006813">
    <property type="term" value="P:potassium ion transport"/>
    <property type="evidence" value="ECO:0007669"/>
    <property type="project" value="InterPro"/>
</dbReference>
<dbReference type="EMBL" id="JACEIB010000001">
    <property type="protein sequence ID" value="MBA2933128.1"/>
    <property type="molecule type" value="Genomic_DNA"/>
</dbReference>
<evidence type="ECO:0000256" key="2">
    <source>
        <dbReference type="SAM" id="Phobius"/>
    </source>
</evidence>
<feature type="domain" description="RCK N-terminal" evidence="3">
    <location>
        <begin position="126"/>
        <end position="243"/>
    </location>
</feature>
<gene>
    <name evidence="5" type="ORF">HZF05_03360</name>
</gene>
<dbReference type="SUPFAM" id="SSF51735">
    <property type="entry name" value="NAD(P)-binding Rossmann-fold domains"/>
    <property type="match status" value="1"/>
</dbReference>
<name>A0A838L6C5_9SPHN</name>
<dbReference type="GO" id="GO:0008324">
    <property type="term" value="F:monoatomic cation transmembrane transporter activity"/>
    <property type="evidence" value="ECO:0007669"/>
    <property type="project" value="InterPro"/>
</dbReference>
<dbReference type="Gene3D" id="3.30.70.1450">
    <property type="entry name" value="Regulator of K+ conductance, C-terminal domain"/>
    <property type="match status" value="1"/>
</dbReference>
<feature type="transmembrane region" description="Helical" evidence="2">
    <location>
        <begin position="76"/>
        <end position="101"/>
    </location>
</feature>
<dbReference type="Pfam" id="PF02254">
    <property type="entry name" value="TrkA_N"/>
    <property type="match status" value="1"/>
</dbReference>
<evidence type="ECO:0000313" key="6">
    <source>
        <dbReference type="Proteomes" id="UP000570166"/>
    </source>
</evidence>
<keyword evidence="2" id="KW-1133">Transmembrane helix</keyword>
<dbReference type="PANTHER" id="PTHR43833:SF9">
    <property type="entry name" value="POTASSIUM CHANNEL PROTEIN YUGO-RELATED"/>
    <property type="match status" value="1"/>
</dbReference>
<dbReference type="InterPro" id="IPR050721">
    <property type="entry name" value="Trk_Ktr_HKT_K-transport"/>
</dbReference>
<dbReference type="PROSITE" id="PS51201">
    <property type="entry name" value="RCK_N"/>
    <property type="match status" value="1"/>
</dbReference>
<keyword evidence="2" id="KW-0812">Transmembrane</keyword>
<accession>A0A838L6C5</accession>
<dbReference type="GO" id="GO:0005886">
    <property type="term" value="C:plasma membrane"/>
    <property type="evidence" value="ECO:0007669"/>
    <property type="project" value="UniProtKB-SubCell"/>
</dbReference>
<evidence type="ECO:0000259" key="4">
    <source>
        <dbReference type="PROSITE" id="PS51202"/>
    </source>
</evidence>
<feature type="domain" description="RCK C-terminal" evidence="4">
    <location>
        <begin position="272"/>
        <end position="357"/>
    </location>
</feature>
<dbReference type="PROSITE" id="PS51202">
    <property type="entry name" value="RCK_C"/>
    <property type="match status" value="1"/>
</dbReference>
<feature type="transmembrane region" description="Helical" evidence="2">
    <location>
        <begin position="26"/>
        <end position="47"/>
    </location>
</feature>
<proteinExistence type="predicted"/>
<comment type="subcellular location">
    <subcellularLocation>
        <location evidence="1">Cell membrane</location>
        <topology evidence="1">Multi-pass membrane protein</topology>
    </subcellularLocation>
</comment>
<dbReference type="InterPro" id="IPR006037">
    <property type="entry name" value="RCK_C"/>
</dbReference>
<keyword evidence="2" id="KW-0472">Membrane</keyword>
<dbReference type="AlphaFoldDB" id="A0A838L6C5"/>
<dbReference type="Proteomes" id="UP000570166">
    <property type="component" value="Unassembled WGS sequence"/>
</dbReference>
<sequence length="367" mass="38740">MRAEGGGAMRHTLTQEGVLGSPVRNLVSILVFVGTVIVVATIAYMAAGWSFADAIYMVLLTVYTVGYGEVRPIDTPYLHAVTVGTMVLGCTGMILLTSALVQFMTVMQLRQLLSPNRMQAKVDKLSDHVIVCGYGRIGVMLARDLAQGGLPLVVLERSTDRLAEAEAAGHLALPGDATDEQALVVAGIHRARALATVLPDDAANVFITLSARNLAPGIEIIARGEAPTTESKLRHAGADQVVLPTHIGAERIARMLLYPESRAARDEAGLHRAEQALDGVGLSLESVTIAPQSAAADATVADIERRGAGAFLIARIQREGADMAGRPGSDEIVHAGDRVTVVARNPVAAARVLLAPRGEIRVGRNTY</sequence>
<comment type="caution">
    <text evidence="5">The sequence shown here is derived from an EMBL/GenBank/DDBJ whole genome shotgun (WGS) entry which is preliminary data.</text>
</comment>
<dbReference type="Pfam" id="PF07885">
    <property type="entry name" value="Ion_trans_2"/>
    <property type="match status" value="1"/>
</dbReference>
<evidence type="ECO:0000259" key="3">
    <source>
        <dbReference type="PROSITE" id="PS51201"/>
    </source>
</evidence>
<dbReference type="InterPro" id="IPR003148">
    <property type="entry name" value="RCK_N"/>
</dbReference>
<dbReference type="InterPro" id="IPR036291">
    <property type="entry name" value="NAD(P)-bd_dom_sf"/>
</dbReference>
<dbReference type="SUPFAM" id="SSF116726">
    <property type="entry name" value="TrkA C-terminal domain-like"/>
    <property type="match status" value="1"/>
</dbReference>
<protein>
    <submittedName>
        <fullName evidence="5">NAD-binding protein</fullName>
    </submittedName>
</protein>
<dbReference type="InterPro" id="IPR013099">
    <property type="entry name" value="K_chnl_dom"/>
</dbReference>
<keyword evidence="6" id="KW-1185">Reference proteome</keyword>
<evidence type="ECO:0000256" key="1">
    <source>
        <dbReference type="ARBA" id="ARBA00004651"/>
    </source>
</evidence>
<dbReference type="Gene3D" id="1.10.287.70">
    <property type="match status" value="1"/>
</dbReference>
<feature type="transmembrane region" description="Helical" evidence="2">
    <location>
        <begin position="54"/>
        <end position="70"/>
    </location>
</feature>
<dbReference type="PANTHER" id="PTHR43833">
    <property type="entry name" value="POTASSIUM CHANNEL PROTEIN 2-RELATED-RELATED"/>
    <property type="match status" value="1"/>
</dbReference>
<evidence type="ECO:0000313" key="5">
    <source>
        <dbReference type="EMBL" id="MBA2933128.1"/>
    </source>
</evidence>
<dbReference type="Gene3D" id="3.40.50.720">
    <property type="entry name" value="NAD(P)-binding Rossmann-like Domain"/>
    <property type="match status" value="1"/>
</dbReference>
<reference evidence="5 6" key="1">
    <citation type="submission" date="2020-07" db="EMBL/GenBank/DDBJ databases">
        <authorList>
            <person name="Sun Q."/>
        </authorList>
    </citation>
    <scope>NUCLEOTIDE SEQUENCE [LARGE SCALE GENOMIC DNA]</scope>
    <source>
        <strain evidence="5 6">CGMCC 1.13654</strain>
    </source>
</reference>
<dbReference type="SUPFAM" id="SSF81324">
    <property type="entry name" value="Voltage-gated potassium channels"/>
    <property type="match status" value="1"/>
</dbReference>
<dbReference type="InterPro" id="IPR036721">
    <property type="entry name" value="RCK_C_sf"/>
</dbReference>
<organism evidence="5 6">
    <name type="scientific">Sphingomonas chungangi</name>
    <dbReference type="NCBI Taxonomy" id="2683589"/>
    <lineage>
        <taxon>Bacteria</taxon>
        <taxon>Pseudomonadati</taxon>
        <taxon>Pseudomonadota</taxon>
        <taxon>Alphaproteobacteria</taxon>
        <taxon>Sphingomonadales</taxon>
        <taxon>Sphingomonadaceae</taxon>
        <taxon>Sphingomonas</taxon>
    </lineage>
</organism>